<proteinExistence type="predicted"/>
<name>A0A6A2ZU35_HIBSY</name>
<evidence type="ECO:0000313" key="5">
    <source>
        <dbReference type="Proteomes" id="UP000436088"/>
    </source>
</evidence>
<accession>A0A6A2ZU35</accession>
<dbReference type="PANTHER" id="PTHR37751:SF1">
    <property type="entry name" value="LOW PROTEIN: M-PHASE INDUCER PHOSPHATASE-LIKE PROTEIN"/>
    <property type="match status" value="1"/>
</dbReference>
<reference evidence="4" key="1">
    <citation type="submission" date="2019-09" db="EMBL/GenBank/DDBJ databases">
        <title>Draft genome information of white flower Hibiscus syriacus.</title>
        <authorList>
            <person name="Kim Y.-M."/>
        </authorList>
    </citation>
    <scope>NUCLEOTIDE SEQUENCE [LARGE SCALE GENOMIC DNA]</scope>
    <source>
        <strain evidence="4">YM2019G1</strain>
    </source>
</reference>
<keyword evidence="5" id="KW-1185">Reference proteome</keyword>
<dbReference type="InterPro" id="IPR025486">
    <property type="entry name" value="DUF4378"/>
</dbReference>
<evidence type="ECO:0000259" key="3">
    <source>
        <dbReference type="Pfam" id="PF14383"/>
    </source>
</evidence>
<dbReference type="Pfam" id="PF14383">
    <property type="entry name" value="VARLMGL"/>
    <property type="match status" value="1"/>
</dbReference>
<protein>
    <recommendedName>
        <fullName evidence="6">DUF3741 domain-containing protein</fullName>
    </recommendedName>
</protein>
<feature type="domain" description="DUF3741" evidence="3">
    <location>
        <begin position="148"/>
        <end position="174"/>
    </location>
</feature>
<feature type="region of interest" description="Disordered" evidence="1">
    <location>
        <begin position="172"/>
        <end position="221"/>
    </location>
</feature>
<dbReference type="EMBL" id="VEPZ02001107">
    <property type="protein sequence ID" value="KAE8694712.1"/>
    <property type="molecule type" value="Genomic_DNA"/>
</dbReference>
<evidence type="ECO:0008006" key="6">
    <source>
        <dbReference type="Google" id="ProtNLM"/>
    </source>
</evidence>
<evidence type="ECO:0000313" key="4">
    <source>
        <dbReference type="EMBL" id="KAE8694712.1"/>
    </source>
</evidence>
<dbReference type="Pfam" id="PF14309">
    <property type="entry name" value="DUF4378"/>
    <property type="match status" value="1"/>
</dbReference>
<dbReference type="InterPro" id="IPR032795">
    <property type="entry name" value="DUF3741-assoc"/>
</dbReference>
<comment type="caution">
    <text evidence="4">The sequence shown here is derived from an EMBL/GenBank/DDBJ whole genome shotgun (WGS) entry which is preliminary data.</text>
</comment>
<organism evidence="4 5">
    <name type="scientific">Hibiscus syriacus</name>
    <name type="common">Rose of Sharon</name>
    <dbReference type="NCBI Taxonomy" id="106335"/>
    <lineage>
        <taxon>Eukaryota</taxon>
        <taxon>Viridiplantae</taxon>
        <taxon>Streptophyta</taxon>
        <taxon>Embryophyta</taxon>
        <taxon>Tracheophyta</taxon>
        <taxon>Spermatophyta</taxon>
        <taxon>Magnoliopsida</taxon>
        <taxon>eudicotyledons</taxon>
        <taxon>Gunneridae</taxon>
        <taxon>Pentapetalae</taxon>
        <taxon>rosids</taxon>
        <taxon>malvids</taxon>
        <taxon>Malvales</taxon>
        <taxon>Malvaceae</taxon>
        <taxon>Malvoideae</taxon>
        <taxon>Hibiscus</taxon>
    </lineage>
</organism>
<sequence length="542" mass="60661">MLVRFFASPASYNLIFNLSSSNQRSKTSSAIVCEEMGRDCYWGSGTKTSKRNTHPSGCFSAVFHLFDFHHFLFPVSRQSVATATGSGGGCGCFKPHDSFLSPQTAVINGAEAPRNSLESEEEASSSSFKLQNWIRIKTTRPNAGAADNETSSPGTNTPTLIARLMGLDLLPQKETPSPSLSSTPNFRHRKSLDGDICGTRSLPATPRISSARRSDVDHHHHHRLSLQINKENMSPIEDLVVSRLSSLKKKELKHEEENRSLARLMVKQVKQKSVGRKVGSDITNTVRNKEELVTRFKCKSSSSSSPKARADQPIDELHKQQPLKAASRCNEKFISRLKRQEEPFVRPSTVNRFNIPDKKCRKTTLSNELDRAKIPQKQVIDAQKRKLSSQLSSCSSQMYNKQEATHVQTDRDDRYNSAATGTTTIVGDEAEYEYIGRILRRIGLNKSTPLSSSRCRLTDVLCSKITTFPRADCRVLEDIDGLIEKDLAEMKHQSIMAYEEEGEGIVVEIEEGIMESLLDTAVDFGVRFQFENERGRKHRAHG</sequence>
<evidence type="ECO:0000259" key="2">
    <source>
        <dbReference type="Pfam" id="PF14309"/>
    </source>
</evidence>
<dbReference type="Proteomes" id="UP000436088">
    <property type="component" value="Unassembled WGS sequence"/>
</dbReference>
<gene>
    <name evidence="4" type="ORF">F3Y22_tig00110777pilonHSYRG00374</name>
</gene>
<dbReference type="PANTHER" id="PTHR37751">
    <property type="entry name" value="LOW PROTEIN: M-PHASE INDUCER PHOSPHATASE-LIKE PROTEIN"/>
    <property type="match status" value="1"/>
</dbReference>
<dbReference type="OrthoDB" id="1939700at2759"/>
<evidence type="ECO:0000256" key="1">
    <source>
        <dbReference type="SAM" id="MobiDB-lite"/>
    </source>
</evidence>
<feature type="domain" description="DUF4378" evidence="2">
    <location>
        <begin position="447"/>
        <end position="519"/>
    </location>
</feature>
<dbReference type="AlphaFoldDB" id="A0A6A2ZU35"/>
<feature type="compositionally biased region" description="Polar residues" evidence="1">
    <location>
        <begin position="174"/>
        <end position="185"/>
    </location>
</feature>